<dbReference type="Gene3D" id="3.40.50.1820">
    <property type="entry name" value="alpha/beta hydrolase"/>
    <property type="match status" value="1"/>
</dbReference>
<dbReference type="GO" id="GO:0016787">
    <property type="term" value="F:hydrolase activity"/>
    <property type="evidence" value="ECO:0007669"/>
    <property type="project" value="UniProtKB-KW"/>
</dbReference>
<feature type="region of interest" description="Disordered" evidence="1">
    <location>
        <begin position="300"/>
        <end position="331"/>
    </location>
</feature>
<evidence type="ECO:0000256" key="1">
    <source>
        <dbReference type="SAM" id="MobiDB-lite"/>
    </source>
</evidence>
<proteinExistence type="predicted"/>
<dbReference type="PRINTS" id="PR00111">
    <property type="entry name" value="ABHYDROLASE"/>
</dbReference>
<dbReference type="PANTHER" id="PTHR43433">
    <property type="entry name" value="HYDROLASE, ALPHA/BETA FOLD FAMILY PROTEIN"/>
    <property type="match status" value="1"/>
</dbReference>
<dbReference type="SUPFAM" id="SSF53474">
    <property type="entry name" value="alpha/beta-Hydrolases"/>
    <property type="match status" value="1"/>
</dbReference>
<dbReference type="Proteomes" id="UP000631535">
    <property type="component" value="Unassembled WGS sequence"/>
</dbReference>
<dbReference type="Pfam" id="PF12146">
    <property type="entry name" value="Hydrolase_4"/>
    <property type="match status" value="1"/>
</dbReference>
<dbReference type="InterPro" id="IPR050471">
    <property type="entry name" value="AB_hydrolase"/>
</dbReference>
<evidence type="ECO:0000313" key="3">
    <source>
        <dbReference type="EMBL" id="GGO50617.1"/>
    </source>
</evidence>
<dbReference type="RefSeq" id="WP_189037697.1">
    <property type="nucleotide sequence ID" value="NZ_BMMP01000009.1"/>
</dbReference>
<reference evidence="4" key="1">
    <citation type="journal article" date="2019" name="Int. J. Syst. Evol. Microbiol.">
        <title>The Global Catalogue of Microorganisms (GCM) 10K type strain sequencing project: providing services to taxonomists for standard genome sequencing and annotation.</title>
        <authorList>
            <consortium name="The Broad Institute Genomics Platform"/>
            <consortium name="The Broad Institute Genome Sequencing Center for Infectious Disease"/>
            <person name="Wu L."/>
            <person name="Ma J."/>
        </authorList>
    </citation>
    <scope>NUCLEOTIDE SEQUENCE [LARGE SCALE GENOMIC DNA]</scope>
    <source>
        <strain evidence="4">CGMCC 4.7178</strain>
    </source>
</reference>
<dbReference type="InterPro" id="IPR000073">
    <property type="entry name" value="AB_hydrolase_1"/>
</dbReference>
<keyword evidence="3" id="KW-0378">Hydrolase</keyword>
<organism evidence="3 4">
    <name type="scientific">Streptomyces daqingensis</name>
    <dbReference type="NCBI Taxonomy" id="1472640"/>
    <lineage>
        <taxon>Bacteria</taxon>
        <taxon>Bacillati</taxon>
        <taxon>Actinomycetota</taxon>
        <taxon>Actinomycetes</taxon>
        <taxon>Kitasatosporales</taxon>
        <taxon>Streptomycetaceae</taxon>
        <taxon>Streptomyces</taxon>
    </lineage>
</organism>
<comment type="caution">
    <text evidence="3">The sequence shown here is derived from an EMBL/GenBank/DDBJ whole genome shotgun (WGS) entry which is preliminary data.</text>
</comment>
<keyword evidence="4" id="KW-1185">Reference proteome</keyword>
<protein>
    <submittedName>
        <fullName evidence="3">Hydrolase</fullName>
    </submittedName>
</protein>
<sequence length="331" mass="35131">MARLTASLGGERGPYDPPPAARELTATSADGARLHVEVHGRDEDPAVVLIHGWTCKTDFWAPVVRELTSTGHRVVAYDQRGHGRTPAADTRAYSPEVLADDLCAVLDAALAPGERAVLGGHSMGAMTLIAAADRPQLAQRAAALVLCSTGAHRLLSKAQVLPFRSENVRTRAQRILLLSKLPLGPVTPLSRKALKYGTLGPDATPEQVAAVACLVHACPPRVRGAWGSVLAGLDIQERVSRLRFPTAVITGTHDRLTPPELSRDIADALPQCTGLHQLPRLGHMTPMENSGEVSGVLRESVRQHLAGEAGKVPGARRGGEESPAATKEETQ</sequence>
<gene>
    <name evidence="3" type="ORF">GCM10012287_30750</name>
</gene>
<dbReference type="InterPro" id="IPR022742">
    <property type="entry name" value="Hydrolase_4"/>
</dbReference>
<dbReference type="EMBL" id="BMMP01000009">
    <property type="protein sequence ID" value="GGO50617.1"/>
    <property type="molecule type" value="Genomic_DNA"/>
</dbReference>
<feature type="region of interest" description="Disordered" evidence="1">
    <location>
        <begin position="1"/>
        <end position="20"/>
    </location>
</feature>
<dbReference type="PANTHER" id="PTHR43433:SF1">
    <property type="entry name" value="BLL5160 PROTEIN"/>
    <property type="match status" value="1"/>
</dbReference>
<evidence type="ECO:0000313" key="4">
    <source>
        <dbReference type="Proteomes" id="UP000631535"/>
    </source>
</evidence>
<dbReference type="InterPro" id="IPR029058">
    <property type="entry name" value="AB_hydrolase_fold"/>
</dbReference>
<feature type="domain" description="Serine aminopeptidase S33" evidence="2">
    <location>
        <begin position="44"/>
        <end position="288"/>
    </location>
</feature>
<accession>A0ABQ2MF36</accession>
<evidence type="ECO:0000259" key="2">
    <source>
        <dbReference type="Pfam" id="PF12146"/>
    </source>
</evidence>
<name>A0ABQ2MF36_9ACTN</name>